<dbReference type="InterPro" id="IPR022935">
    <property type="entry name" value="ClpS"/>
</dbReference>
<dbReference type="InterPro" id="IPR014719">
    <property type="entry name" value="Ribosomal_bL12_C/ClpS-like"/>
</dbReference>
<evidence type="ECO:0000313" key="3">
    <source>
        <dbReference type="Proteomes" id="UP000232323"/>
    </source>
</evidence>
<reference evidence="2 3" key="1">
    <citation type="submission" date="2017-08" db="EMBL/GenBank/DDBJ databases">
        <title>Acidophilic green algal genome provides insights into adaptation to an acidic environment.</title>
        <authorList>
            <person name="Hirooka S."/>
            <person name="Hirose Y."/>
            <person name="Kanesaki Y."/>
            <person name="Higuchi S."/>
            <person name="Fujiwara T."/>
            <person name="Onuma R."/>
            <person name="Era A."/>
            <person name="Ohbayashi R."/>
            <person name="Uzuka A."/>
            <person name="Nozaki H."/>
            <person name="Yoshikawa H."/>
            <person name="Miyagishima S.Y."/>
        </authorList>
    </citation>
    <scope>NUCLEOTIDE SEQUENCE [LARGE SCALE GENOMIC DNA]</scope>
    <source>
        <strain evidence="2 3">NIES-2499</strain>
    </source>
</reference>
<dbReference type="GO" id="GO:0030163">
    <property type="term" value="P:protein catabolic process"/>
    <property type="evidence" value="ECO:0007669"/>
    <property type="project" value="InterPro"/>
</dbReference>
<dbReference type="HAMAP" id="MF_00302">
    <property type="entry name" value="ClpS"/>
    <property type="match status" value="1"/>
</dbReference>
<sequence>MQAKIKSPLLRSKSEVIRALRICQSFKLRTPMFQPEAHRVSYKCLAKSGGVIDAPTSGTSTSQVLEKGTSGEFKRPPIYKLMLHNDNYNRREYVVKVILKVVEGLTVEDAVNVMNEAHEEGVAMVLACPQEEAEKYCEGLRLNGLSSSIEPGC</sequence>
<dbReference type="OrthoDB" id="2013930at2759"/>
<dbReference type="GO" id="GO:0006508">
    <property type="term" value="P:proteolysis"/>
    <property type="evidence" value="ECO:0007669"/>
    <property type="project" value="InterPro"/>
</dbReference>
<dbReference type="SUPFAM" id="SSF54736">
    <property type="entry name" value="ClpS-like"/>
    <property type="match status" value="1"/>
</dbReference>
<comment type="caution">
    <text evidence="2">The sequence shown here is derived from an EMBL/GenBank/DDBJ whole genome shotgun (WGS) entry which is preliminary data.</text>
</comment>
<evidence type="ECO:0000313" key="2">
    <source>
        <dbReference type="EMBL" id="GAX73540.1"/>
    </source>
</evidence>
<proteinExistence type="inferred from homology"/>
<keyword evidence="3" id="KW-1185">Reference proteome</keyword>
<dbReference type="AlphaFoldDB" id="A0A250WSN8"/>
<protein>
    <recommendedName>
        <fullName evidence="1">Adaptor protein ClpS core domain-containing protein</fullName>
    </recommendedName>
</protein>
<dbReference type="EMBL" id="BEGY01000004">
    <property type="protein sequence ID" value="GAX73540.1"/>
    <property type="molecule type" value="Genomic_DNA"/>
</dbReference>
<organism evidence="2 3">
    <name type="scientific">Chlamydomonas eustigma</name>
    <dbReference type="NCBI Taxonomy" id="1157962"/>
    <lineage>
        <taxon>Eukaryota</taxon>
        <taxon>Viridiplantae</taxon>
        <taxon>Chlorophyta</taxon>
        <taxon>core chlorophytes</taxon>
        <taxon>Chlorophyceae</taxon>
        <taxon>CS clade</taxon>
        <taxon>Chlamydomonadales</taxon>
        <taxon>Chlamydomonadaceae</taxon>
        <taxon>Chlamydomonas</taxon>
    </lineage>
</organism>
<dbReference type="Proteomes" id="UP000232323">
    <property type="component" value="Unassembled WGS sequence"/>
</dbReference>
<dbReference type="PANTHER" id="PTHR33473">
    <property type="entry name" value="ATP-DEPENDENT CLP PROTEASE ADAPTER PROTEIN CLPS1, CHLOROPLASTIC"/>
    <property type="match status" value="1"/>
</dbReference>
<feature type="domain" description="Adaptor protein ClpS core" evidence="1">
    <location>
        <begin position="74"/>
        <end position="141"/>
    </location>
</feature>
<dbReference type="Pfam" id="PF02617">
    <property type="entry name" value="ClpS"/>
    <property type="match status" value="1"/>
</dbReference>
<dbReference type="STRING" id="1157962.A0A250WSN8"/>
<accession>A0A250WSN8</accession>
<dbReference type="PANTHER" id="PTHR33473:SF17">
    <property type="entry name" value="ATP-DEPENDENT CLP PROTEASE ADAPTER PROTEIN CLPS1, CHLOROPLASTIC"/>
    <property type="match status" value="1"/>
</dbReference>
<dbReference type="InterPro" id="IPR003769">
    <property type="entry name" value="ClpS_core"/>
</dbReference>
<name>A0A250WSN8_9CHLO</name>
<dbReference type="Gene3D" id="3.30.1390.10">
    <property type="match status" value="1"/>
</dbReference>
<evidence type="ECO:0000259" key="1">
    <source>
        <dbReference type="Pfam" id="PF02617"/>
    </source>
</evidence>
<gene>
    <name evidence="2" type="ORF">CEUSTIGMA_g991.t1</name>
</gene>